<gene>
    <name evidence="2" type="ORF">L4G47_13945</name>
</gene>
<keyword evidence="3" id="KW-1185">Reference proteome</keyword>
<dbReference type="EMBL" id="JAKJXH010000013">
    <property type="protein sequence ID" value="MCF7543321.1"/>
    <property type="molecule type" value="Genomic_DNA"/>
</dbReference>
<accession>A0ABS9I8E3</accession>
<evidence type="ECO:0000313" key="2">
    <source>
        <dbReference type="EMBL" id="MCF7543321.1"/>
    </source>
</evidence>
<feature type="domain" description="Bacteriophage T5 Orf172 DNA-binding" evidence="1">
    <location>
        <begin position="8"/>
        <end position="83"/>
    </location>
</feature>
<dbReference type="Pfam" id="PF13455">
    <property type="entry name" value="MUG113"/>
    <property type="match status" value="1"/>
</dbReference>
<organism evidence="2 3">
    <name type="scientific">Pseudomonas petrae</name>
    <dbReference type="NCBI Taxonomy" id="2912190"/>
    <lineage>
        <taxon>Bacteria</taxon>
        <taxon>Pseudomonadati</taxon>
        <taxon>Pseudomonadota</taxon>
        <taxon>Gammaproteobacteria</taxon>
        <taxon>Pseudomonadales</taxon>
        <taxon>Pseudomonadaceae</taxon>
        <taxon>Pseudomonas</taxon>
    </lineage>
</organism>
<comment type="caution">
    <text evidence="2">The sequence shown here is derived from an EMBL/GenBank/DDBJ whole genome shotgun (WGS) entry which is preliminary data.</text>
</comment>
<dbReference type="InterPro" id="IPR018306">
    <property type="entry name" value="Phage_T5_Orf172_DNA-bd"/>
</dbReference>
<reference evidence="2" key="1">
    <citation type="submission" date="2022-01" db="EMBL/GenBank/DDBJ databases">
        <title>Pseudomonas sp. nov. isolated from Antarctic regolith.</title>
        <authorList>
            <person name="Novakova D."/>
            <person name="Sedlar K."/>
        </authorList>
    </citation>
    <scope>NUCLEOTIDE SEQUENCE</scope>
    <source>
        <strain evidence="2">P2647</strain>
    </source>
</reference>
<dbReference type="Proteomes" id="UP001162905">
    <property type="component" value="Unassembled WGS sequence"/>
</dbReference>
<dbReference type="RefSeq" id="WP_237252833.1">
    <property type="nucleotide sequence ID" value="NZ_JAKJXH010000013.1"/>
</dbReference>
<protein>
    <submittedName>
        <fullName evidence="2">GIY-YIG nuclease family protein</fullName>
    </submittedName>
</protein>
<evidence type="ECO:0000259" key="1">
    <source>
        <dbReference type="SMART" id="SM00974"/>
    </source>
</evidence>
<evidence type="ECO:0000313" key="3">
    <source>
        <dbReference type="Proteomes" id="UP001162905"/>
    </source>
</evidence>
<sequence length="170" mass="19453">MPVYFIRDPSSDSIKIGRSATPQKRIGQLQTGNPHPLELMGWIETEDDVLAEQGLHRFYKAYRRIGEWFAIDQDDVLDQLKRFSGFVPVSGESFAIFGYDRDGIPEYVGVCKWGDFEYDECCPFCGCFCGMHYQESTYMYHCLNCDAYTDFSELNRSLDSEDDAGDPDGI</sequence>
<proteinExistence type="predicted"/>
<dbReference type="SMART" id="SM00974">
    <property type="entry name" value="T5orf172"/>
    <property type="match status" value="1"/>
</dbReference>
<name>A0ABS9I8E3_9PSED</name>